<comment type="caution">
    <text evidence="6">The sequence shown here is derived from an EMBL/GenBank/DDBJ whole genome shotgun (WGS) entry which is preliminary data.</text>
</comment>
<keyword evidence="3" id="KW-0804">Transcription</keyword>
<dbReference type="OrthoDB" id="9779746at2"/>
<keyword evidence="1" id="KW-0805">Transcription regulation</keyword>
<dbReference type="PATRIC" id="fig|1280947.3.peg.2978"/>
<evidence type="ECO:0000256" key="2">
    <source>
        <dbReference type="ARBA" id="ARBA00023125"/>
    </source>
</evidence>
<dbReference type="InterPro" id="IPR009057">
    <property type="entry name" value="Homeodomain-like_sf"/>
</dbReference>
<dbReference type="AlphaFoldDB" id="A0A062UEP0"/>
<evidence type="ECO:0000313" key="6">
    <source>
        <dbReference type="EMBL" id="KCZ56148.1"/>
    </source>
</evidence>
<dbReference type="eggNOG" id="COG1309">
    <property type="taxonomic scope" value="Bacteria"/>
</dbReference>
<name>A0A062UEP0_9PROT</name>
<feature type="domain" description="HTH tetR-type" evidence="5">
    <location>
        <begin position="7"/>
        <end position="67"/>
    </location>
</feature>
<evidence type="ECO:0000313" key="7">
    <source>
        <dbReference type="Proteomes" id="UP000027190"/>
    </source>
</evidence>
<accession>A0A062UEP0</accession>
<dbReference type="EMBL" id="AWFG01000052">
    <property type="protein sequence ID" value="KCZ56148.1"/>
    <property type="molecule type" value="Genomic_DNA"/>
</dbReference>
<feature type="DNA-binding region" description="H-T-H motif" evidence="4">
    <location>
        <begin position="30"/>
        <end position="49"/>
    </location>
</feature>
<dbReference type="PANTHER" id="PTHR47506:SF1">
    <property type="entry name" value="HTH-TYPE TRANSCRIPTIONAL REGULATOR YJDC"/>
    <property type="match status" value="1"/>
</dbReference>
<dbReference type="Gene3D" id="1.10.357.10">
    <property type="entry name" value="Tetracycline Repressor, domain 2"/>
    <property type="match status" value="1"/>
</dbReference>
<dbReference type="InterPro" id="IPR001647">
    <property type="entry name" value="HTH_TetR"/>
</dbReference>
<protein>
    <recommendedName>
        <fullName evidence="5">HTH tetR-type domain-containing protein</fullName>
    </recommendedName>
</protein>
<dbReference type="SUPFAM" id="SSF46689">
    <property type="entry name" value="Homeodomain-like"/>
    <property type="match status" value="1"/>
</dbReference>
<proteinExistence type="predicted"/>
<dbReference type="GO" id="GO:0003677">
    <property type="term" value="F:DNA binding"/>
    <property type="evidence" value="ECO:0007669"/>
    <property type="project" value="UniProtKB-UniRule"/>
</dbReference>
<dbReference type="Pfam" id="PF00440">
    <property type="entry name" value="TetR_N"/>
    <property type="match status" value="1"/>
</dbReference>
<dbReference type="RefSeq" id="WP_051615537.1">
    <property type="nucleotide sequence ID" value="NZ_AWFG01000052.1"/>
</dbReference>
<sequence length="184" mass="20299">MAGRPRSFDRDLALDALVDVFWTHGYNGADVDKLQQSAGIQRGSFYAAFRDKPTAFLDALRRYMEFTLLPRLDMLEGEAGQRRELVEFLEAVGAFVAKQGNRGCMLSEALVQSPQFDPALRRQVRRIRSDLLRKLKRLSGGDEALASFALASALGFHALARSGASKKQILAASTLAAKAIGQRR</sequence>
<evidence type="ECO:0000256" key="3">
    <source>
        <dbReference type="ARBA" id="ARBA00023163"/>
    </source>
</evidence>
<evidence type="ECO:0000259" key="5">
    <source>
        <dbReference type="PROSITE" id="PS50977"/>
    </source>
</evidence>
<organism evidence="6 7">
    <name type="scientific">Hyphomonas chukchiensis</name>
    <dbReference type="NCBI Taxonomy" id="1280947"/>
    <lineage>
        <taxon>Bacteria</taxon>
        <taxon>Pseudomonadati</taxon>
        <taxon>Pseudomonadota</taxon>
        <taxon>Alphaproteobacteria</taxon>
        <taxon>Hyphomonadales</taxon>
        <taxon>Hyphomonadaceae</taxon>
        <taxon>Hyphomonas</taxon>
    </lineage>
</organism>
<keyword evidence="2 4" id="KW-0238">DNA-binding</keyword>
<dbReference type="PROSITE" id="PS50977">
    <property type="entry name" value="HTH_TETR_2"/>
    <property type="match status" value="1"/>
</dbReference>
<dbReference type="STRING" id="1280947.HY30_07800"/>
<dbReference type="Proteomes" id="UP000027190">
    <property type="component" value="Unassembled WGS sequence"/>
</dbReference>
<gene>
    <name evidence="6" type="ORF">HY30_07800</name>
</gene>
<evidence type="ECO:0000256" key="1">
    <source>
        <dbReference type="ARBA" id="ARBA00023015"/>
    </source>
</evidence>
<reference evidence="6 7" key="1">
    <citation type="journal article" date="2014" name="Antonie Van Leeuwenhoek">
        <title>Hyphomonas beringensis sp. nov. and Hyphomonas chukchiensis sp. nov., isolated from surface seawater of the Bering Sea and Chukchi Sea.</title>
        <authorList>
            <person name="Li C."/>
            <person name="Lai Q."/>
            <person name="Li G."/>
            <person name="Dong C."/>
            <person name="Wang J."/>
            <person name="Liao Y."/>
            <person name="Shao Z."/>
        </authorList>
    </citation>
    <scope>NUCLEOTIDE SEQUENCE [LARGE SCALE GENOMIC DNA]</scope>
    <source>
        <strain evidence="6 7">BH-BN04-4</strain>
    </source>
</reference>
<dbReference type="Gene3D" id="1.10.10.60">
    <property type="entry name" value="Homeodomain-like"/>
    <property type="match status" value="1"/>
</dbReference>
<dbReference type="InterPro" id="IPR036271">
    <property type="entry name" value="Tet_transcr_reg_TetR-rel_C_sf"/>
</dbReference>
<dbReference type="SUPFAM" id="SSF48498">
    <property type="entry name" value="Tetracyclin repressor-like, C-terminal domain"/>
    <property type="match status" value="1"/>
</dbReference>
<evidence type="ECO:0000256" key="4">
    <source>
        <dbReference type="PROSITE-ProRule" id="PRU00335"/>
    </source>
</evidence>
<keyword evidence="7" id="KW-1185">Reference proteome</keyword>
<dbReference type="PANTHER" id="PTHR47506">
    <property type="entry name" value="TRANSCRIPTIONAL REGULATORY PROTEIN"/>
    <property type="match status" value="1"/>
</dbReference>